<dbReference type="Proteomes" id="UP000828390">
    <property type="component" value="Unassembled WGS sequence"/>
</dbReference>
<keyword evidence="4" id="KW-1133">Transmembrane helix</keyword>
<dbReference type="PANTHER" id="PTHR43272:SF107">
    <property type="entry name" value="LONG-CHAIN-FATTY-ACID--COA LIGASE 5"/>
    <property type="match status" value="1"/>
</dbReference>
<dbReference type="PROSITE" id="PS00455">
    <property type="entry name" value="AMP_BINDING"/>
    <property type="match status" value="1"/>
</dbReference>
<feature type="domain" description="AMP-dependent synthetase/ligase" evidence="5">
    <location>
        <begin position="110"/>
        <end position="367"/>
    </location>
</feature>
<dbReference type="SUPFAM" id="SSF56801">
    <property type="entry name" value="Acetyl-CoA synthetase-like"/>
    <property type="match status" value="1"/>
</dbReference>
<keyword evidence="2" id="KW-0276">Fatty acid metabolism</keyword>
<keyword evidence="1" id="KW-0436">Ligase</keyword>
<reference evidence="6" key="2">
    <citation type="submission" date="2020-11" db="EMBL/GenBank/DDBJ databases">
        <authorList>
            <person name="McCartney M.A."/>
            <person name="Auch B."/>
            <person name="Kono T."/>
            <person name="Mallez S."/>
            <person name="Becker A."/>
            <person name="Gohl D.M."/>
            <person name="Silverstein K.A.T."/>
            <person name="Koren S."/>
            <person name="Bechman K.B."/>
            <person name="Herman A."/>
            <person name="Abrahante J.E."/>
            <person name="Garbe J."/>
        </authorList>
    </citation>
    <scope>NUCLEOTIDE SEQUENCE</scope>
    <source>
        <strain evidence="6">Duluth1</strain>
        <tissue evidence="6">Whole animal</tissue>
    </source>
</reference>
<dbReference type="GO" id="GO:0004467">
    <property type="term" value="F:long-chain fatty acid-CoA ligase activity"/>
    <property type="evidence" value="ECO:0007669"/>
    <property type="project" value="UniProtKB-EC"/>
</dbReference>
<proteinExistence type="predicted"/>
<evidence type="ECO:0000256" key="3">
    <source>
        <dbReference type="ARBA" id="ARBA00026121"/>
    </source>
</evidence>
<gene>
    <name evidence="6" type="ORF">DPMN_041282</name>
</gene>
<evidence type="ECO:0000313" key="7">
    <source>
        <dbReference type="Proteomes" id="UP000828390"/>
    </source>
</evidence>
<feature type="non-terminal residue" evidence="6">
    <location>
        <position position="1"/>
    </location>
</feature>
<protein>
    <recommendedName>
        <fullName evidence="3">long-chain-fatty-acid--CoA ligase</fullName>
        <ecNumber evidence="3">6.2.1.3</ecNumber>
    </recommendedName>
</protein>
<keyword evidence="2" id="KW-0443">Lipid metabolism</keyword>
<dbReference type="Pfam" id="PF00501">
    <property type="entry name" value="AMP-binding"/>
    <property type="match status" value="1"/>
</dbReference>
<evidence type="ECO:0000256" key="4">
    <source>
        <dbReference type="SAM" id="Phobius"/>
    </source>
</evidence>
<organism evidence="6 7">
    <name type="scientific">Dreissena polymorpha</name>
    <name type="common">Zebra mussel</name>
    <name type="synonym">Mytilus polymorpha</name>
    <dbReference type="NCBI Taxonomy" id="45954"/>
    <lineage>
        <taxon>Eukaryota</taxon>
        <taxon>Metazoa</taxon>
        <taxon>Spiralia</taxon>
        <taxon>Lophotrochozoa</taxon>
        <taxon>Mollusca</taxon>
        <taxon>Bivalvia</taxon>
        <taxon>Autobranchia</taxon>
        <taxon>Heteroconchia</taxon>
        <taxon>Euheterodonta</taxon>
        <taxon>Imparidentia</taxon>
        <taxon>Neoheterodontei</taxon>
        <taxon>Myida</taxon>
        <taxon>Dreissenoidea</taxon>
        <taxon>Dreissenidae</taxon>
        <taxon>Dreissena</taxon>
    </lineage>
</organism>
<keyword evidence="7" id="KW-1185">Reference proteome</keyword>
<dbReference type="GO" id="GO:0016020">
    <property type="term" value="C:membrane"/>
    <property type="evidence" value="ECO:0007669"/>
    <property type="project" value="TreeGrafter"/>
</dbReference>
<dbReference type="EMBL" id="JAIWYP010000011">
    <property type="protein sequence ID" value="KAH3734832.1"/>
    <property type="molecule type" value="Genomic_DNA"/>
</dbReference>
<dbReference type="PANTHER" id="PTHR43272">
    <property type="entry name" value="LONG-CHAIN-FATTY-ACID--COA LIGASE"/>
    <property type="match status" value="1"/>
</dbReference>
<keyword evidence="4" id="KW-0472">Membrane</keyword>
<dbReference type="InterPro" id="IPR042099">
    <property type="entry name" value="ANL_N_sf"/>
</dbReference>
<dbReference type="EC" id="6.2.1.3" evidence="3"/>
<reference evidence="6" key="1">
    <citation type="journal article" date="2019" name="bioRxiv">
        <title>The Genome of the Zebra Mussel, Dreissena polymorpha: A Resource for Invasive Species Research.</title>
        <authorList>
            <person name="McCartney M.A."/>
            <person name="Auch B."/>
            <person name="Kono T."/>
            <person name="Mallez S."/>
            <person name="Zhang Y."/>
            <person name="Obille A."/>
            <person name="Becker A."/>
            <person name="Abrahante J.E."/>
            <person name="Garbe J."/>
            <person name="Badalamenti J.P."/>
            <person name="Herman A."/>
            <person name="Mangelson H."/>
            <person name="Liachko I."/>
            <person name="Sullivan S."/>
            <person name="Sone E.D."/>
            <person name="Koren S."/>
            <person name="Silverstein K.A.T."/>
            <person name="Beckman K.B."/>
            <person name="Gohl D.M."/>
        </authorList>
    </citation>
    <scope>NUCLEOTIDE SEQUENCE</scope>
    <source>
        <strain evidence="6">Duluth1</strain>
        <tissue evidence="6">Whole animal</tissue>
    </source>
</reference>
<dbReference type="InterPro" id="IPR020845">
    <property type="entry name" value="AMP-binding_CS"/>
</dbReference>
<dbReference type="InterPro" id="IPR000873">
    <property type="entry name" value="AMP-dep_synth/lig_dom"/>
</dbReference>
<dbReference type="AlphaFoldDB" id="A0A9D4CYI0"/>
<evidence type="ECO:0000313" key="6">
    <source>
        <dbReference type="EMBL" id="KAH3734832.1"/>
    </source>
</evidence>
<dbReference type="Gene3D" id="3.40.50.12780">
    <property type="entry name" value="N-terminal domain of ligase-like"/>
    <property type="match status" value="1"/>
</dbReference>
<name>A0A9D4CYI0_DREPO</name>
<accession>A0A9D4CYI0</accession>
<evidence type="ECO:0000256" key="1">
    <source>
        <dbReference type="ARBA" id="ARBA00022598"/>
    </source>
</evidence>
<evidence type="ECO:0000256" key="2">
    <source>
        <dbReference type="ARBA" id="ARBA00022832"/>
    </source>
</evidence>
<comment type="caution">
    <text evidence="6">The sequence shown here is derived from an EMBL/GenBank/DDBJ whole genome shotgun (WGS) entry which is preliminary data.</text>
</comment>
<dbReference type="GO" id="GO:0005783">
    <property type="term" value="C:endoplasmic reticulum"/>
    <property type="evidence" value="ECO:0007669"/>
    <property type="project" value="TreeGrafter"/>
</dbReference>
<evidence type="ECO:0000259" key="5">
    <source>
        <dbReference type="Pfam" id="PF00501"/>
    </source>
</evidence>
<sequence>MGKNKKRDTDPVPKMDETTLKLVGTGTVVATAAAWFLWRGPPKFNPSVDFTDQTHEGPEKSKISKKAEKGLAVCFDEEEVKTLHDAFKRGARISNNGKCLGWKPSPKEPFKWISYNDVLTRASNVGAGLISLGQAASNKTHIGIYSQNNAEYFIAEQASYMYSMCIVPLYDTLGLEACNHIINQAELSLIICDKNEKVKSLLGRMSDTPNLKILVVMETLNEESQTLATKHQVKLLQFTDMEKAGESAPQQPKPAGPDDLAVVCYTSGTTGLPKGAMLTHRNCLAPVLACTNLFNTNNLVVTADDTLISYLPLAHSYERLCEACMYTCGGKIGFFQGDVRTLLDDIKELQPTVFPSVPRLLNRVYDKVMAGAGASAIKSRMLNMALASKEKEIK</sequence>
<feature type="transmembrane region" description="Helical" evidence="4">
    <location>
        <begin position="20"/>
        <end position="38"/>
    </location>
</feature>
<keyword evidence="4" id="KW-0812">Transmembrane</keyword>